<sequence length="473" mass="55440">MCEVDGLTRWRDAIAMVIESKLWKEDEELSQLPYLDILLAFEDYSKIRTGEYESAMKIAEMSRMQKYRLAREGFRALLDELKASGKLLSGTKWKEIYPLVASDERYLTLLGVPGSNPLELFWDAVDQLDLALEGKVKDVERYLSKKSFQFTEQTTPEEFTALLQEDEHIWKDMESEAPGLFRHVGIHHRDDLRHALKRKAHKIDIEAPYEEDLPEFKAMDNDDAARKAAFTKFVKRQKERMRETYSDDDSTTSRKRKEPYGTRTREHEREKERDRSRERERGDDKYSSRHRDRDHGRRRDDRDRERRGNRRDDDRERDKTRKKDEDVEMKDGEKVTADSKSAPINPMKELRIEKLVINISVGESGDRLTRASKVLEQLTGQTPVTSKARYTVRHFGIRRNEKIAVHVTIRGPKAEEILERGLKVKEYELKRKNFSDTGNFGFGIQEHIDLGARYDPTIGIFGMDFYVVMGRPG</sequence>
<dbReference type="Proteomes" id="UP000789525">
    <property type="component" value="Unassembled WGS sequence"/>
</dbReference>
<comment type="caution">
    <text evidence="1">The sequence shown here is derived from an EMBL/GenBank/DDBJ whole genome shotgun (WGS) entry which is preliminary data.</text>
</comment>
<evidence type="ECO:0000313" key="1">
    <source>
        <dbReference type="EMBL" id="CAG8702074.1"/>
    </source>
</evidence>
<proteinExistence type="predicted"/>
<organism evidence="1 2">
    <name type="scientific">Acaulospora colombiana</name>
    <dbReference type="NCBI Taxonomy" id="27376"/>
    <lineage>
        <taxon>Eukaryota</taxon>
        <taxon>Fungi</taxon>
        <taxon>Fungi incertae sedis</taxon>
        <taxon>Mucoromycota</taxon>
        <taxon>Glomeromycotina</taxon>
        <taxon>Glomeromycetes</taxon>
        <taxon>Diversisporales</taxon>
        <taxon>Acaulosporaceae</taxon>
        <taxon>Acaulospora</taxon>
    </lineage>
</organism>
<reference evidence="1" key="1">
    <citation type="submission" date="2021-06" db="EMBL/GenBank/DDBJ databases">
        <authorList>
            <person name="Kallberg Y."/>
            <person name="Tangrot J."/>
            <person name="Rosling A."/>
        </authorList>
    </citation>
    <scope>NUCLEOTIDE SEQUENCE</scope>
    <source>
        <strain evidence="1">CL356</strain>
    </source>
</reference>
<protein>
    <submittedName>
        <fullName evidence="1">15777_t:CDS:1</fullName>
    </submittedName>
</protein>
<gene>
    <name evidence="1" type="ORF">ACOLOM_LOCUS10290</name>
</gene>
<name>A0ACA9PBR4_9GLOM</name>
<accession>A0ACA9PBR4</accession>
<feature type="non-terminal residue" evidence="1">
    <location>
        <position position="473"/>
    </location>
</feature>
<keyword evidence="2" id="KW-1185">Reference proteome</keyword>
<evidence type="ECO:0000313" key="2">
    <source>
        <dbReference type="Proteomes" id="UP000789525"/>
    </source>
</evidence>
<dbReference type="EMBL" id="CAJVPT010032639">
    <property type="protein sequence ID" value="CAG8702074.1"/>
    <property type="molecule type" value="Genomic_DNA"/>
</dbReference>